<keyword evidence="2" id="KW-0201">Cytochrome c-type biogenesis</keyword>
<evidence type="ECO:0000256" key="1">
    <source>
        <dbReference type="ARBA" id="ARBA00004196"/>
    </source>
</evidence>
<dbReference type="InterPro" id="IPR013766">
    <property type="entry name" value="Thioredoxin_domain"/>
</dbReference>
<sequence length="185" mass="21303">MTHLSDKEKLRASKKKKRLIIRTIILFILVSAVIFAILTKKDVKMLKVGDQAPDFELVDLEGNKHRLSDYRGEGVFLNFWGTWCAPCKREMPAMERMHAEFEDKGVHILAINIKGSDLQVETFRDDYGLTFPIAIDKDESVKEAYTIKPLPTTFIINKDGKIEKIIIREMSEAEIRGYMESIQPE</sequence>
<dbReference type="PROSITE" id="PS00194">
    <property type="entry name" value="THIOREDOXIN_1"/>
    <property type="match status" value="1"/>
</dbReference>
<keyword evidence="6" id="KW-0812">Transmembrane</keyword>
<reference evidence="9" key="1">
    <citation type="journal article" date="2019" name="Int. J. Syst. Evol. Microbiol.">
        <title>The Global Catalogue of Microorganisms (GCM) 10K type strain sequencing project: providing services to taxonomists for standard genome sequencing and annotation.</title>
        <authorList>
            <consortium name="The Broad Institute Genomics Platform"/>
            <consortium name="The Broad Institute Genome Sequencing Center for Infectious Disease"/>
            <person name="Wu L."/>
            <person name="Ma J."/>
        </authorList>
    </citation>
    <scope>NUCLEOTIDE SEQUENCE [LARGE SCALE GENOMIC DNA]</scope>
    <source>
        <strain evidence="9">CGMCC 4.7177</strain>
    </source>
</reference>
<keyword evidence="5" id="KW-0676">Redox-active center</keyword>
<protein>
    <submittedName>
        <fullName evidence="8">Thiol-disulfide oxidoreductase ResA</fullName>
    </submittedName>
</protein>
<evidence type="ECO:0000259" key="7">
    <source>
        <dbReference type="PROSITE" id="PS51352"/>
    </source>
</evidence>
<organism evidence="8 9">
    <name type="scientific">Sporosarcina siberiensis</name>
    <dbReference type="NCBI Taxonomy" id="1365606"/>
    <lineage>
        <taxon>Bacteria</taxon>
        <taxon>Bacillati</taxon>
        <taxon>Bacillota</taxon>
        <taxon>Bacilli</taxon>
        <taxon>Bacillales</taxon>
        <taxon>Caryophanaceae</taxon>
        <taxon>Sporosarcina</taxon>
    </lineage>
</organism>
<dbReference type="PANTHER" id="PTHR42852:SF6">
    <property type="entry name" value="THIOL:DISULFIDE INTERCHANGE PROTEIN DSBE"/>
    <property type="match status" value="1"/>
</dbReference>
<dbReference type="Proteomes" id="UP001597218">
    <property type="component" value="Unassembled WGS sequence"/>
</dbReference>
<dbReference type="InterPro" id="IPR000866">
    <property type="entry name" value="AhpC/TSA"/>
</dbReference>
<name>A0ABW4SI55_9BACL</name>
<dbReference type="Pfam" id="PF00578">
    <property type="entry name" value="AhpC-TSA"/>
    <property type="match status" value="1"/>
</dbReference>
<dbReference type="NCBIfam" id="NF002854">
    <property type="entry name" value="PRK03147.1"/>
    <property type="match status" value="1"/>
</dbReference>
<dbReference type="CDD" id="cd02966">
    <property type="entry name" value="TlpA_like_family"/>
    <property type="match status" value="1"/>
</dbReference>
<dbReference type="EMBL" id="JBHUGI010000024">
    <property type="protein sequence ID" value="MFD1928109.1"/>
    <property type="molecule type" value="Genomic_DNA"/>
</dbReference>
<dbReference type="InterPro" id="IPR036249">
    <property type="entry name" value="Thioredoxin-like_sf"/>
</dbReference>
<keyword evidence="3" id="KW-0735">Signal-anchor</keyword>
<dbReference type="PROSITE" id="PS51352">
    <property type="entry name" value="THIOREDOXIN_2"/>
    <property type="match status" value="1"/>
</dbReference>
<feature type="domain" description="Thioredoxin" evidence="7">
    <location>
        <begin position="46"/>
        <end position="184"/>
    </location>
</feature>
<comment type="caution">
    <text evidence="8">The sequence shown here is derived from an EMBL/GenBank/DDBJ whole genome shotgun (WGS) entry which is preliminary data.</text>
</comment>
<gene>
    <name evidence="8" type="primary">resA</name>
    <name evidence="8" type="ORF">ACFSFY_08560</name>
</gene>
<feature type="transmembrane region" description="Helical" evidence="6">
    <location>
        <begin position="20"/>
        <end position="38"/>
    </location>
</feature>
<keyword evidence="4" id="KW-1015">Disulfide bond</keyword>
<dbReference type="PANTHER" id="PTHR42852">
    <property type="entry name" value="THIOL:DISULFIDE INTERCHANGE PROTEIN DSBE"/>
    <property type="match status" value="1"/>
</dbReference>
<accession>A0ABW4SI55</accession>
<evidence type="ECO:0000256" key="6">
    <source>
        <dbReference type="SAM" id="Phobius"/>
    </source>
</evidence>
<dbReference type="SUPFAM" id="SSF52833">
    <property type="entry name" value="Thioredoxin-like"/>
    <property type="match status" value="1"/>
</dbReference>
<keyword evidence="6" id="KW-1133">Transmembrane helix</keyword>
<comment type="subcellular location">
    <subcellularLocation>
        <location evidence="1">Cell envelope</location>
    </subcellularLocation>
</comment>
<evidence type="ECO:0000256" key="5">
    <source>
        <dbReference type="ARBA" id="ARBA00023284"/>
    </source>
</evidence>
<keyword evidence="9" id="KW-1185">Reference proteome</keyword>
<dbReference type="RefSeq" id="WP_381537169.1">
    <property type="nucleotide sequence ID" value="NZ_JBHUGI010000024.1"/>
</dbReference>
<evidence type="ECO:0000256" key="3">
    <source>
        <dbReference type="ARBA" id="ARBA00022968"/>
    </source>
</evidence>
<evidence type="ECO:0000313" key="8">
    <source>
        <dbReference type="EMBL" id="MFD1928109.1"/>
    </source>
</evidence>
<dbReference type="Gene3D" id="3.40.30.10">
    <property type="entry name" value="Glutaredoxin"/>
    <property type="match status" value="1"/>
</dbReference>
<evidence type="ECO:0000256" key="4">
    <source>
        <dbReference type="ARBA" id="ARBA00023157"/>
    </source>
</evidence>
<evidence type="ECO:0000313" key="9">
    <source>
        <dbReference type="Proteomes" id="UP001597218"/>
    </source>
</evidence>
<evidence type="ECO:0000256" key="2">
    <source>
        <dbReference type="ARBA" id="ARBA00022748"/>
    </source>
</evidence>
<dbReference type="InterPro" id="IPR017937">
    <property type="entry name" value="Thioredoxin_CS"/>
</dbReference>
<dbReference type="InterPro" id="IPR050553">
    <property type="entry name" value="Thioredoxin_ResA/DsbE_sf"/>
</dbReference>
<keyword evidence="6" id="KW-0472">Membrane</keyword>
<proteinExistence type="predicted"/>